<reference evidence="1" key="1">
    <citation type="submission" date="2018-07" db="EMBL/GenBank/DDBJ databases">
        <authorList>
            <consortium name="PulseNet: The National Subtyping Network for Foodborne Disease Surveillance"/>
            <person name="Tarr C.L."/>
            <person name="Trees E."/>
            <person name="Katz L.S."/>
            <person name="Carleton-Romer H.A."/>
            <person name="Stroika S."/>
            <person name="Kucerova Z."/>
            <person name="Roache K.F."/>
            <person name="Sabol A.L."/>
            <person name="Besser J."/>
            <person name="Gerner-Smidt P."/>
        </authorList>
    </citation>
    <scope>NUCLEOTIDE SEQUENCE</scope>
    <source>
        <strain evidence="1">PNUSAS029138</strain>
    </source>
</reference>
<protein>
    <submittedName>
        <fullName evidence="1">Uncharacterized protein</fullName>
    </submittedName>
</protein>
<organism evidence="1">
    <name type="scientific">Salmonella enterica</name>
    <name type="common">Salmonella choleraesuis</name>
    <dbReference type="NCBI Taxonomy" id="28901"/>
    <lineage>
        <taxon>Bacteria</taxon>
        <taxon>Pseudomonadati</taxon>
        <taxon>Pseudomonadota</taxon>
        <taxon>Gammaproteobacteria</taxon>
        <taxon>Enterobacterales</taxon>
        <taxon>Enterobacteriaceae</taxon>
        <taxon>Salmonella</taxon>
    </lineage>
</organism>
<sequence>MKTYRTQQHEQYTFKEVLHASTLSYEYANSGIIINLKNKSVLLFVQEVSVLYEYENIIEINYTLLPNNIYGSEICIFTDDNLNQKWTFKVPTNNKYHSTLDICERWIALFDKYVI</sequence>
<dbReference type="AlphaFoldDB" id="A0A5V4ZCV3"/>
<gene>
    <name evidence="1" type="ORF">CWK15_25180</name>
</gene>
<proteinExistence type="predicted"/>
<accession>A0A5V4ZCV3</accession>
<dbReference type="EMBL" id="AAHBYH010000043">
    <property type="protein sequence ID" value="EBU3914625.1"/>
    <property type="molecule type" value="Genomic_DNA"/>
</dbReference>
<name>A0A5V4ZCV3_SALER</name>
<evidence type="ECO:0000313" key="1">
    <source>
        <dbReference type="EMBL" id="EBU3914625.1"/>
    </source>
</evidence>
<comment type="caution">
    <text evidence="1">The sequence shown here is derived from an EMBL/GenBank/DDBJ whole genome shotgun (WGS) entry which is preliminary data.</text>
</comment>